<feature type="transmembrane region" description="Helical" evidence="9">
    <location>
        <begin position="246"/>
        <end position="267"/>
    </location>
</feature>
<dbReference type="EMBL" id="JBEHHI010000003">
    <property type="protein sequence ID" value="MEX5729678.1"/>
    <property type="molecule type" value="Genomic_DNA"/>
</dbReference>
<feature type="compositionally biased region" description="Pro residues" evidence="8">
    <location>
        <begin position="33"/>
        <end position="45"/>
    </location>
</feature>
<keyword evidence="7 9" id="KW-0472">Membrane</keyword>
<dbReference type="PANTHER" id="PTHR39342">
    <property type="entry name" value="UPF0283 MEMBRANE PROTEIN YCJF"/>
    <property type="match status" value="1"/>
</dbReference>
<evidence type="ECO:0000256" key="7">
    <source>
        <dbReference type="ARBA" id="ARBA00023136"/>
    </source>
</evidence>
<dbReference type="InterPro" id="IPR006507">
    <property type="entry name" value="UPF0283"/>
</dbReference>
<evidence type="ECO:0000256" key="1">
    <source>
        <dbReference type="ARBA" id="ARBA00004429"/>
    </source>
</evidence>
<keyword evidence="5 9" id="KW-0812">Transmembrane</keyword>
<proteinExistence type="inferred from homology"/>
<feature type="transmembrane region" description="Helical" evidence="9">
    <location>
        <begin position="216"/>
        <end position="234"/>
    </location>
</feature>
<evidence type="ECO:0000256" key="5">
    <source>
        <dbReference type="ARBA" id="ARBA00022692"/>
    </source>
</evidence>
<accession>A0ABV3XWC4</accession>
<reference evidence="10 11" key="1">
    <citation type="submission" date="2024-06" db="EMBL/GenBank/DDBJ databases">
        <title>Genome of Rhodovulum iodosum, a marine photoferrotroph.</title>
        <authorList>
            <person name="Bianchini G."/>
            <person name="Nikeleit V."/>
            <person name="Kappler A."/>
            <person name="Bryce C."/>
            <person name="Sanchez-Baracaldo P."/>
        </authorList>
    </citation>
    <scope>NUCLEOTIDE SEQUENCE [LARGE SCALE GENOMIC DNA]</scope>
    <source>
        <strain evidence="10 11">UT/N1</strain>
    </source>
</reference>
<comment type="similarity">
    <text evidence="2">Belongs to the UPF0283 family.</text>
</comment>
<keyword evidence="6 9" id="KW-1133">Transmembrane helix</keyword>
<dbReference type="NCBIfam" id="TIGR01620">
    <property type="entry name" value="hyp_HI0043"/>
    <property type="match status" value="1"/>
</dbReference>
<evidence type="ECO:0000313" key="10">
    <source>
        <dbReference type="EMBL" id="MEX5729678.1"/>
    </source>
</evidence>
<feature type="region of interest" description="Disordered" evidence="8">
    <location>
        <begin position="1"/>
        <end position="198"/>
    </location>
</feature>
<keyword evidence="4" id="KW-0997">Cell inner membrane</keyword>
<keyword evidence="11" id="KW-1185">Reference proteome</keyword>
<sequence>MTRGPVIFDLDETPERPTGRDARRKADTEAAPAPAPEAKPAPTPEPEAKPAPAAPAPAERREPDADTGQEARPQKRRILRRAPDPAPKPPPETAPKPQPTPAPTPEPAPGPAAQPTPAPTPEPAPGPAAQPTPAPPPEPEPAPSPAARRTARPASERQLKRPVTRVVEPEPEGAPDPSPATAPPVPEPEAEPAPTGQAMQTVAALAARRASPIARLFWWAFTGLVAFIVSVAAWDFVTGLLDRSTILGTVALSLLGLVLLALALLALREMAAFARLRRLDDLHKEADAALAAADLGAARKLVDHLIGLYRGREDTRWGREKLAERAEDIFDADALLAQAETDLLAPLDAAAIREIEAAARQVAAVTALVPIALADLFAALTANLRMIRRIAEIYGGRGGILGSLRLTRAVMTHLVATGAVAVGDDLIGTVAGGGMLARVSRRFGEGVVNGALTARVGVAAMEVCRPLPFRRQRRPSVSALVKRALTGVFNRAEG</sequence>
<evidence type="ECO:0000256" key="3">
    <source>
        <dbReference type="ARBA" id="ARBA00022475"/>
    </source>
</evidence>
<dbReference type="Pfam" id="PF05128">
    <property type="entry name" value="DUF697"/>
    <property type="match status" value="1"/>
</dbReference>
<protein>
    <recommendedName>
        <fullName evidence="12">TIGR01620 family protein</fullName>
    </recommendedName>
</protein>
<dbReference type="PANTHER" id="PTHR39342:SF1">
    <property type="entry name" value="UPF0283 MEMBRANE PROTEIN YCJF"/>
    <property type="match status" value="1"/>
</dbReference>
<evidence type="ECO:0000256" key="9">
    <source>
        <dbReference type="SAM" id="Phobius"/>
    </source>
</evidence>
<dbReference type="InterPro" id="IPR021147">
    <property type="entry name" value="DUF697"/>
</dbReference>
<evidence type="ECO:0000313" key="11">
    <source>
        <dbReference type="Proteomes" id="UP001560019"/>
    </source>
</evidence>
<dbReference type="Proteomes" id="UP001560019">
    <property type="component" value="Unassembled WGS sequence"/>
</dbReference>
<evidence type="ECO:0008006" key="12">
    <source>
        <dbReference type="Google" id="ProtNLM"/>
    </source>
</evidence>
<evidence type="ECO:0000256" key="8">
    <source>
        <dbReference type="SAM" id="MobiDB-lite"/>
    </source>
</evidence>
<feature type="compositionally biased region" description="Basic and acidic residues" evidence="8">
    <location>
        <begin position="13"/>
        <end position="28"/>
    </location>
</feature>
<evidence type="ECO:0000256" key="4">
    <source>
        <dbReference type="ARBA" id="ARBA00022519"/>
    </source>
</evidence>
<feature type="compositionally biased region" description="Pro residues" evidence="8">
    <location>
        <begin position="84"/>
        <end position="144"/>
    </location>
</feature>
<feature type="compositionally biased region" description="Pro residues" evidence="8">
    <location>
        <begin position="172"/>
        <end position="187"/>
    </location>
</feature>
<evidence type="ECO:0000256" key="6">
    <source>
        <dbReference type="ARBA" id="ARBA00022989"/>
    </source>
</evidence>
<organism evidence="10 11">
    <name type="scientific">Rhodovulum iodosum</name>
    <dbReference type="NCBI Taxonomy" id="68291"/>
    <lineage>
        <taxon>Bacteria</taxon>
        <taxon>Pseudomonadati</taxon>
        <taxon>Pseudomonadota</taxon>
        <taxon>Alphaproteobacteria</taxon>
        <taxon>Rhodobacterales</taxon>
        <taxon>Paracoccaceae</taxon>
        <taxon>Rhodovulum</taxon>
    </lineage>
</organism>
<gene>
    <name evidence="10" type="ORF">Ga0609869_003031</name>
</gene>
<comment type="subcellular location">
    <subcellularLocation>
        <location evidence="1">Cell inner membrane</location>
        <topology evidence="1">Multi-pass membrane protein</topology>
    </subcellularLocation>
</comment>
<keyword evidence="3" id="KW-1003">Cell membrane</keyword>
<comment type="caution">
    <text evidence="10">The sequence shown here is derived from an EMBL/GenBank/DDBJ whole genome shotgun (WGS) entry which is preliminary data.</text>
</comment>
<evidence type="ECO:0000256" key="2">
    <source>
        <dbReference type="ARBA" id="ARBA00008255"/>
    </source>
</evidence>
<name>A0ABV3XWC4_9RHOB</name>